<dbReference type="InterPro" id="IPR036597">
    <property type="entry name" value="Fido-like_dom_sf"/>
</dbReference>
<feature type="domain" description="Fido" evidence="4">
    <location>
        <begin position="97"/>
        <end position="239"/>
    </location>
</feature>
<dbReference type="InterPro" id="IPR040198">
    <property type="entry name" value="Fido_containing"/>
</dbReference>
<evidence type="ECO:0000313" key="5">
    <source>
        <dbReference type="EMBL" id="OGK19653.1"/>
    </source>
</evidence>
<reference evidence="5 6" key="1">
    <citation type="journal article" date="2016" name="Nat. Commun.">
        <title>Thousands of microbial genomes shed light on interconnected biogeochemical processes in an aquifer system.</title>
        <authorList>
            <person name="Anantharaman K."/>
            <person name="Brown C.T."/>
            <person name="Hug L.A."/>
            <person name="Sharon I."/>
            <person name="Castelle C.J."/>
            <person name="Probst A.J."/>
            <person name="Thomas B.C."/>
            <person name="Singh A."/>
            <person name="Wilkins M.J."/>
            <person name="Karaoz U."/>
            <person name="Brodie E.L."/>
            <person name="Williams K.H."/>
            <person name="Hubbard S.S."/>
            <person name="Banfield J.F."/>
        </authorList>
    </citation>
    <scope>NUCLEOTIDE SEQUENCE [LARGE SCALE GENOMIC DNA]</scope>
</reference>
<dbReference type="InterPro" id="IPR003812">
    <property type="entry name" value="Fido"/>
</dbReference>
<proteinExistence type="predicted"/>
<evidence type="ECO:0000313" key="6">
    <source>
        <dbReference type="Proteomes" id="UP000176850"/>
    </source>
</evidence>
<gene>
    <name evidence="5" type="ORF">A2799_01320</name>
</gene>
<keyword evidence="2" id="KW-0547">Nucleotide-binding</keyword>
<protein>
    <recommendedName>
        <fullName evidence="4">Fido domain-containing protein</fullName>
    </recommendedName>
</protein>
<evidence type="ECO:0000256" key="2">
    <source>
        <dbReference type="PIRSR" id="PIRSR640198-2"/>
    </source>
</evidence>
<dbReference type="EMBL" id="MFZH01000007">
    <property type="protein sequence ID" value="OGK19653.1"/>
    <property type="molecule type" value="Genomic_DNA"/>
</dbReference>
<name>A0A1F7GL27_9BACT</name>
<evidence type="ECO:0000256" key="3">
    <source>
        <dbReference type="PIRSR" id="PIRSR640198-3"/>
    </source>
</evidence>
<dbReference type="Pfam" id="PF02661">
    <property type="entry name" value="Fic"/>
    <property type="match status" value="1"/>
</dbReference>
<evidence type="ECO:0000256" key="1">
    <source>
        <dbReference type="PIRSR" id="PIRSR640198-1"/>
    </source>
</evidence>
<dbReference type="PANTHER" id="PTHR13504">
    <property type="entry name" value="FIDO DOMAIN-CONTAINING PROTEIN DDB_G0283145"/>
    <property type="match status" value="1"/>
</dbReference>
<accession>A0A1F7GL27</accession>
<dbReference type="SUPFAM" id="SSF140931">
    <property type="entry name" value="Fic-like"/>
    <property type="match status" value="1"/>
</dbReference>
<dbReference type="PROSITE" id="PS51459">
    <property type="entry name" value="FIDO"/>
    <property type="match status" value="1"/>
</dbReference>
<dbReference type="Proteomes" id="UP000176850">
    <property type="component" value="Unassembled WGS sequence"/>
</dbReference>
<evidence type="ECO:0000259" key="4">
    <source>
        <dbReference type="PROSITE" id="PS51459"/>
    </source>
</evidence>
<dbReference type="PANTHER" id="PTHR13504:SF38">
    <property type="entry name" value="FIDO DOMAIN-CONTAINING PROTEIN"/>
    <property type="match status" value="1"/>
</dbReference>
<dbReference type="AlphaFoldDB" id="A0A1F7GL27"/>
<feature type="binding site" evidence="2">
    <location>
        <begin position="219"/>
        <end position="220"/>
    </location>
    <ligand>
        <name>ATP</name>
        <dbReference type="ChEBI" id="CHEBI:30616"/>
    </ligand>
</feature>
<feature type="site" description="Important for autoinhibition of adenylyltransferase activity" evidence="3">
    <location>
        <position position="56"/>
    </location>
</feature>
<organism evidence="5 6">
    <name type="scientific">Candidatus Roizmanbacteria bacterium RIFCSPHIGHO2_01_FULL_39_24</name>
    <dbReference type="NCBI Taxonomy" id="1802032"/>
    <lineage>
        <taxon>Bacteria</taxon>
        <taxon>Candidatus Roizmaniibacteriota</taxon>
    </lineage>
</organism>
<keyword evidence="2" id="KW-0067">ATP-binding</keyword>
<feature type="binding site" evidence="2">
    <location>
        <begin position="181"/>
        <end position="188"/>
    </location>
    <ligand>
        <name>ATP</name>
        <dbReference type="ChEBI" id="CHEBI:30616"/>
    </ligand>
</feature>
<comment type="caution">
    <text evidence="5">The sequence shown here is derived from an EMBL/GenBank/DDBJ whole genome shotgun (WGS) entry which is preliminary data.</text>
</comment>
<dbReference type="GO" id="GO:0005524">
    <property type="term" value="F:ATP binding"/>
    <property type="evidence" value="ECO:0007669"/>
    <property type="project" value="UniProtKB-KW"/>
</dbReference>
<sequence>MKIPPTYTIRPELSSILSKIDQIRSVLSSQEIPQDTKKRFRQKSILKSSLFSARIEGNPLTIQDLTNSSDEEKKREVFNIIESVRYLDGLKVVNQLELLEVVKKLHLHVLNKLDNEAGHFRTEVSAIFNQAGVAVYMPPPPEKIPVLLEQLISFIVSSKEVPLIKAFITHLVFEKIHPFIDGNGRVGRLLIYFVLKYSNYDFGFYIPFEEYLDEHKEEYYYYLDIGMNDADSYLLFMAGVFLEQCTRIQASIAVEASPIDQINLPLRQEELYFIIKEHRQVSFDFIRRRFLKVPTRTLRYDLKKLVEKNYILKIGKTKGSWYKIK</sequence>
<feature type="active site" evidence="1">
    <location>
        <position position="177"/>
    </location>
</feature>
<dbReference type="Gene3D" id="1.10.3290.10">
    <property type="entry name" value="Fido-like domain"/>
    <property type="match status" value="1"/>
</dbReference>